<dbReference type="Gene3D" id="2.60.40.10">
    <property type="entry name" value="Immunoglobulins"/>
    <property type="match status" value="1"/>
</dbReference>
<evidence type="ECO:0000256" key="1">
    <source>
        <dbReference type="ARBA" id="ARBA00022801"/>
    </source>
</evidence>
<evidence type="ECO:0000313" key="9">
    <source>
        <dbReference type="EMBL" id="GAA1756704.1"/>
    </source>
</evidence>
<evidence type="ECO:0000256" key="4">
    <source>
        <dbReference type="ARBA" id="ARBA00023326"/>
    </source>
</evidence>
<feature type="region of interest" description="Disordered" evidence="5">
    <location>
        <begin position="35"/>
        <end position="71"/>
    </location>
</feature>
<feature type="chain" id="PRO_5047200702" evidence="6">
    <location>
        <begin position="22"/>
        <end position="262"/>
    </location>
</feature>
<dbReference type="Proteomes" id="UP001500655">
    <property type="component" value="Unassembled WGS sequence"/>
</dbReference>
<sequence length="262" mass="25723">MSVAAAVIAAAVALPAASAGAAAVAATAAPFTTPLPISPGPSSAATVTATTSTPGVDTQPPTAPGPPSVSNLNPTGFTVSWGAATDNVGVAGYLVTISLIDSGTTNTVTVTSGLSHTVTGMQPGTRFSVGVAAFDAAGNKSAGVAHPVIYTLPTASPTTSVPSPCAVTYAVTGQWPGGFQAEVTVRNEGTTPFSAWTVTWTYANGQQVTQLWNASHTQSGATVTARNIAWNGSIAAGQSRTFGFLGSWAGANAVPTATCAGA</sequence>
<dbReference type="CDD" id="cd00063">
    <property type="entry name" value="FN3"/>
    <property type="match status" value="1"/>
</dbReference>
<evidence type="ECO:0000256" key="5">
    <source>
        <dbReference type="SAM" id="MobiDB-lite"/>
    </source>
</evidence>
<proteinExistence type="predicted"/>
<keyword evidence="3" id="KW-0326">Glycosidase</keyword>
<dbReference type="SMART" id="SM00060">
    <property type="entry name" value="FN3"/>
    <property type="match status" value="1"/>
</dbReference>
<feature type="domain" description="Fibronectin type-III" evidence="7">
    <location>
        <begin position="63"/>
        <end position="154"/>
    </location>
</feature>
<keyword evidence="1" id="KW-0378">Hydrolase</keyword>
<dbReference type="InterPro" id="IPR012291">
    <property type="entry name" value="CBM2_carb-bd_dom_sf"/>
</dbReference>
<keyword evidence="10" id="KW-1185">Reference proteome</keyword>
<dbReference type="EMBL" id="BAAALS010000013">
    <property type="protein sequence ID" value="GAA1756704.1"/>
    <property type="molecule type" value="Genomic_DNA"/>
</dbReference>
<comment type="caution">
    <text evidence="9">The sequence shown here is derived from an EMBL/GenBank/DDBJ whole genome shotgun (WGS) entry which is preliminary data.</text>
</comment>
<dbReference type="SUPFAM" id="SSF49384">
    <property type="entry name" value="Carbohydrate-binding domain"/>
    <property type="match status" value="1"/>
</dbReference>
<dbReference type="InterPro" id="IPR001919">
    <property type="entry name" value="CBD2"/>
</dbReference>
<evidence type="ECO:0000256" key="3">
    <source>
        <dbReference type="ARBA" id="ARBA00023295"/>
    </source>
</evidence>
<keyword evidence="6" id="KW-0732">Signal</keyword>
<feature type="compositionally biased region" description="Low complexity" evidence="5">
    <location>
        <begin position="40"/>
        <end position="56"/>
    </location>
</feature>
<organism evidence="9 10">
    <name type="scientific">Luedemannella helvata</name>
    <dbReference type="NCBI Taxonomy" id="349315"/>
    <lineage>
        <taxon>Bacteria</taxon>
        <taxon>Bacillati</taxon>
        <taxon>Actinomycetota</taxon>
        <taxon>Actinomycetes</taxon>
        <taxon>Micromonosporales</taxon>
        <taxon>Micromonosporaceae</taxon>
        <taxon>Luedemannella</taxon>
    </lineage>
</organism>
<evidence type="ECO:0000256" key="6">
    <source>
        <dbReference type="SAM" id="SignalP"/>
    </source>
</evidence>
<dbReference type="PROSITE" id="PS00561">
    <property type="entry name" value="CBM2_A"/>
    <property type="match status" value="1"/>
</dbReference>
<dbReference type="PROSITE" id="PS50853">
    <property type="entry name" value="FN3"/>
    <property type="match status" value="1"/>
</dbReference>
<dbReference type="InterPro" id="IPR036116">
    <property type="entry name" value="FN3_sf"/>
</dbReference>
<accession>A0ABP4WND5</accession>
<evidence type="ECO:0000259" key="8">
    <source>
        <dbReference type="PROSITE" id="PS51173"/>
    </source>
</evidence>
<dbReference type="InterPro" id="IPR008965">
    <property type="entry name" value="CBM2/CBM3_carb-bd_dom_sf"/>
</dbReference>
<dbReference type="InterPro" id="IPR018366">
    <property type="entry name" value="CBM2_CS"/>
</dbReference>
<dbReference type="SMART" id="SM00637">
    <property type="entry name" value="CBD_II"/>
    <property type="match status" value="1"/>
</dbReference>
<evidence type="ECO:0000256" key="2">
    <source>
        <dbReference type="ARBA" id="ARBA00023277"/>
    </source>
</evidence>
<name>A0ABP4WND5_9ACTN</name>
<dbReference type="Gene3D" id="2.60.40.290">
    <property type="match status" value="1"/>
</dbReference>
<evidence type="ECO:0000313" key="10">
    <source>
        <dbReference type="Proteomes" id="UP001500655"/>
    </source>
</evidence>
<feature type="domain" description="CBM2" evidence="8">
    <location>
        <begin position="158"/>
        <end position="262"/>
    </location>
</feature>
<gene>
    <name evidence="9" type="ORF">GCM10009681_29810</name>
</gene>
<dbReference type="InterPro" id="IPR013783">
    <property type="entry name" value="Ig-like_fold"/>
</dbReference>
<reference evidence="10" key="1">
    <citation type="journal article" date="2019" name="Int. J. Syst. Evol. Microbiol.">
        <title>The Global Catalogue of Microorganisms (GCM) 10K type strain sequencing project: providing services to taxonomists for standard genome sequencing and annotation.</title>
        <authorList>
            <consortium name="The Broad Institute Genomics Platform"/>
            <consortium name="The Broad Institute Genome Sequencing Center for Infectious Disease"/>
            <person name="Wu L."/>
            <person name="Ma J."/>
        </authorList>
    </citation>
    <scope>NUCLEOTIDE SEQUENCE [LARGE SCALE GENOMIC DNA]</scope>
    <source>
        <strain evidence="10">JCM 13249</strain>
    </source>
</reference>
<evidence type="ECO:0000259" key="7">
    <source>
        <dbReference type="PROSITE" id="PS50853"/>
    </source>
</evidence>
<protein>
    <submittedName>
        <fullName evidence="9">Uncharacterized protein</fullName>
    </submittedName>
</protein>
<dbReference type="InterPro" id="IPR003961">
    <property type="entry name" value="FN3_dom"/>
</dbReference>
<dbReference type="Pfam" id="PF00553">
    <property type="entry name" value="CBM_2"/>
    <property type="match status" value="1"/>
</dbReference>
<feature type="signal peptide" evidence="6">
    <location>
        <begin position="1"/>
        <end position="21"/>
    </location>
</feature>
<dbReference type="Pfam" id="PF00041">
    <property type="entry name" value="fn3"/>
    <property type="match status" value="1"/>
</dbReference>
<keyword evidence="4" id="KW-0624">Polysaccharide degradation</keyword>
<dbReference type="SUPFAM" id="SSF49265">
    <property type="entry name" value="Fibronectin type III"/>
    <property type="match status" value="1"/>
</dbReference>
<keyword evidence="2" id="KW-0119">Carbohydrate metabolism</keyword>
<dbReference type="PROSITE" id="PS51173">
    <property type="entry name" value="CBM2"/>
    <property type="match status" value="1"/>
</dbReference>